<dbReference type="EMBL" id="AONG01000007">
    <property type="protein sequence ID" value="KIQ70111.1"/>
    <property type="molecule type" value="Genomic_DNA"/>
</dbReference>
<dbReference type="STRING" id="1123501.Wenmar_01255"/>
<reference evidence="2 3" key="1">
    <citation type="submission" date="2013-01" db="EMBL/GenBank/DDBJ databases">
        <authorList>
            <person name="Fiebig A."/>
            <person name="Goeker M."/>
            <person name="Klenk H.-P.P."/>
        </authorList>
    </citation>
    <scope>NUCLEOTIDE SEQUENCE [LARGE SCALE GENOMIC DNA]</scope>
    <source>
        <strain evidence="2 3">DSM 24838</strain>
    </source>
</reference>
<sequence>MEWLGRHGSALQTLFSGSMVVIWIAYLQVFLRNLQRQRRADILINMGAGVDLKARCFISNLSLEPMDG</sequence>
<keyword evidence="3" id="KW-1185">Reference proteome</keyword>
<evidence type="ECO:0000313" key="2">
    <source>
        <dbReference type="EMBL" id="KIQ70111.1"/>
    </source>
</evidence>
<organism evidence="2 3">
    <name type="scientific">Wenxinia marina DSM 24838</name>
    <dbReference type="NCBI Taxonomy" id="1123501"/>
    <lineage>
        <taxon>Bacteria</taxon>
        <taxon>Pseudomonadati</taxon>
        <taxon>Pseudomonadota</taxon>
        <taxon>Alphaproteobacteria</taxon>
        <taxon>Rhodobacterales</taxon>
        <taxon>Roseobacteraceae</taxon>
        <taxon>Wenxinia</taxon>
    </lineage>
</organism>
<keyword evidence="1" id="KW-0472">Membrane</keyword>
<name>A0A0D0PFJ1_9RHOB</name>
<keyword evidence="1" id="KW-0812">Transmembrane</keyword>
<protein>
    <submittedName>
        <fullName evidence="2">Uncharacterized protein</fullName>
    </submittedName>
</protein>
<keyword evidence="1" id="KW-1133">Transmembrane helix</keyword>
<dbReference type="RefSeq" id="WP_018303342.1">
    <property type="nucleotide sequence ID" value="NZ_KB902294.1"/>
</dbReference>
<dbReference type="OrthoDB" id="7406133at2"/>
<dbReference type="eggNOG" id="ENOG5032V0A">
    <property type="taxonomic scope" value="Bacteria"/>
</dbReference>
<dbReference type="Proteomes" id="UP000035100">
    <property type="component" value="Unassembled WGS sequence"/>
</dbReference>
<comment type="caution">
    <text evidence="2">The sequence shown here is derived from an EMBL/GenBank/DDBJ whole genome shotgun (WGS) entry which is preliminary data.</text>
</comment>
<evidence type="ECO:0000256" key="1">
    <source>
        <dbReference type="SAM" id="Phobius"/>
    </source>
</evidence>
<accession>A0A0D0PFJ1</accession>
<proteinExistence type="predicted"/>
<evidence type="ECO:0000313" key="3">
    <source>
        <dbReference type="Proteomes" id="UP000035100"/>
    </source>
</evidence>
<feature type="transmembrane region" description="Helical" evidence="1">
    <location>
        <begin position="12"/>
        <end position="31"/>
    </location>
</feature>
<dbReference type="AlphaFoldDB" id="A0A0D0PFJ1"/>
<gene>
    <name evidence="2" type="ORF">Wenmar_01255</name>
</gene>